<comment type="caution">
    <text evidence="2">The sequence shown here is derived from an EMBL/GenBank/DDBJ whole genome shotgun (WGS) entry which is preliminary data.</text>
</comment>
<organism evidence="2 3">
    <name type="scientific">Candidatus Defluviibacterium haderslevense</name>
    <dbReference type="NCBI Taxonomy" id="2981993"/>
    <lineage>
        <taxon>Bacteria</taxon>
        <taxon>Pseudomonadati</taxon>
        <taxon>Bacteroidota</taxon>
        <taxon>Saprospiria</taxon>
        <taxon>Saprospirales</taxon>
        <taxon>Saprospiraceae</taxon>
        <taxon>Candidatus Defluviibacterium</taxon>
    </lineage>
</organism>
<keyword evidence="1" id="KW-0812">Transmembrane</keyword>
<dbReference type="AlphaFoldDB" id="A0A9D7XHV8"/>
<keyword evidence="1" id="KW-1133">Transmembrane helix</keyword>
<proteinExistence type="predicted"/>
<protein>
    <submittedName>
        <fullName evidence="2">Uncharacterized protein</fullName>
    </submittedName>
</protein>
<reference evidence="2 3" key="1">
    <citation type="submission" date="2020-10" db="EMBL/GenBank/DDBJ databases">
        <title>Connecting structure to function with the recovery of over 1000 high-quality activated sludge metagenome-assembled genomes encoding full-length rRNA genes using long-read sequencing.</title>
        <authorList>
            <person name="Singleton C.M."/>
            <person name="Petriglieri F."/>
            <person name="Kristensen J.M."/>
            <person name="Kirkegaard R.H."/>
            <person name="Michaelsen T.Y."/>
            <person name="Andersen M.H."/>
            <person name="Karst S.M."/>
            <person name="Dueholm M.S."/>
            <person name="Nielsen P.H."/>
            <person name="Albertsen M."/>
        </authorList>
    </citation>
    <scope>NUCLEOTIDE SEQUENCE [LARGE SCALE GENOMIC DNA]</scope>
    <source>
        <strain evidence="2">Ribe_18-Q3-R11-54_BAT3C.373</strain>
    </source>
</reference>
<dbReference type="EMBL" id="JADKFW010000007">
    <property type="protein sequence ID" value="MBK9718093.1"/>
    <property type="molecule type" value="Genomic_DNA"/>
</dbReference>
<evidence type="ECO:0000313" key="3">
    <source>
        <dbReference type="Proteomes" id="UP000808349"/>
    </source>
</evidence>
<dbReference type="Proteomes" id="UP000808349">
    <property type="component" value="Unassembled WGS sequence"/>
</dbReference>
<name>A0A9D7XHV8_9BACT</name>
<gene>
    <name evidence="2" type="ORF">IPO85_11385</name>
</gene>
<keyword evidence="1" id="KW-0472">Membrane</keyword>
<sequence length="198" mass="23134">MKTEPEYIPDFLKPKPAQIFYVPQDYFSQFAERLEYHMEARILSDIQGLNDNPFKVPQTYFEQNALHLTQLTVLKKESHHIPPEYFDTLSSNILKRIEIQNKPVVKKSIFNRTWIYSVAAMLVLSVSLFLIQINKHNSTELNLNAIEEDALLDYVFENASDDDALNLMETFNTSELNLLKLDESLNNESIDELIQEYQ</sequence>
<feature type="transmembrane region" description="Helical" evidence="1">
    <location>
        <begin position="114"/>
        <end position="133"/>
    </location>
</feature>
<evidence type="ECO:0000256" key="1">
    <source>
        <dbReference type="SAM" id="Phobius"/>
    </source>
</evidence>
<accession>A0A9D7XHV8</accession>
<evidence type="ECO:0000313" key="2">
    <source>
        <dbReference type="EMBL" id="MBK9718093.1"/>
    </source>
</evidence>